<name>A0AAE5RTQ5_9HYPH</name>
<feature type="region of interest" description="Disordered" evidence="1">
    <location>
        <begin position="31"/>
        <end position="50"/>
    </location>
</feature>
<dbReference type="NCBIfam" id="TIGR04361">
    <property type="entry name" value="TrbK_Ti"/>
    <property type="match status" value="1"/>
</dbReference>
<feature type="transmembrane region" description="Helical" evidence="2">
    <location>
        <begin position="6"/>
        <end position="26"/>
    </location>
</feature>
<dbReference type="EMBL" id="NXEJ01000012">
    <property type="protein sequence ID" value="POO48909.1"/>
    <property type="molecule type" value="Genomic_DNA"/>
</dbReference>
<dbReference type="EMBL" id="JAVRAD010000011">
    <property type="protein sequence ID" value="MDX8331736.1"/>
    <property type="molecule type" value="Genomic_DNA"/>
</dbReference>
<keyword evidence="2" id="KW-0812">Transmembrane</keyword>
<reference evidence="4 7" key="2">
    <citation type="journal article" date="2023" name="Phytobiomes J">
        <title>Deciphering the key players within the bacterial microbiota associated with aerial crown gall tumors on rhododendron: Insights into the gallobiome.</title>
        <authorList>
            <person name="Kuzmanovic N."/>
            <person name="Nesme J."/>
            <person name="Wolf J."/>
            <person name="Neumann-Schaal M."/>
            <person name="Petersen J."/>
            <person name="Fernandez-Gnecco G."/>
            <person name="Sproeer C."/>
            <person name="Bunk B."/>
            <person name="Overmann J."/>
            <person name="Sorensen S.J."/>
            <person name="Idczak E."/>
            <person name="Smalla K."/>
        </authorList>
    </citation>
    <scope>NUCLEOTIDE SEQUENCE [LARGE SCALE GENOMIC DNA]</scope>
    <source>
        <strain evidence="4">Rho-14.1</strain>
        <strain evidence="7">rho-14.1</strain>
    </source>
</reference>
<dbReference type="Proteomes" id="UP000237447">
    <property type="component" value="Unassembled WGS sequence"/>
</dbReference>
<feature type="domain" description="Type IV conjugative transfer protein TrbJ/K C-terminal" evidence="3">
    <location>
        <begin position="1"/>
        <end position="75"/>
    </location>
</feature>
<dbReference type="RefSeq" id="WP_103660203.1">
    <property type="nucleotide sequence ID" value="NZ_CP133553.1"/>
</dbReference>
<comment type="caution">
    <text evidence="5">The sequence shown here is derived from an EMBL/GenBank/DDBJ whole genome shotgun (WGS) entry which is preliminary data.</text>
</comment>
<gene>
    <name evidence="4" type="primary">trbK</name>
    <name evidence="5" type="ORF">CPJ18_23340</name>
    <name evidence="4" type="ORF">RMS29_21200</name>
</gene>
<proteinExistence type="predicted"/>
<protein>
    <submittedName>
        <fullName evidence="5">Entry exclusion protein TrbK</fullName>
    </submittedName>
</protein>
<keyword evidence="2" id="KW-0472">Membrane</keyword>
<reference evidence="5 6" key="1">
    <citation type="journal article" date="2018" name="Syst. Appl. Microbiol.">
        <title>Agrobacterium rosae sp. nov., isolated from galls on different agricultural crops.</title>
        <authorList>
            <person name="Kuzmanovic N."/>
            <person name="Pulawska J."/>
            <person name="Smalla K."/>
            <person name="Nesme X."/>
        </authorList>
    </citation>
    <scope>NUCLEOTIDE SEQUENCE [LARGE SCALE GENOMIC DNA]</scope>
    <source>
        <strain evidence="5 6">NCPPB 1650</strain>
    </source>
</reference>
<dbReference type="InterPro" id="IPR020065">
    <property type="entry name" value="Conjugal_tfr_protein_TrbK"/>
</dbReference>
<organism evidence="5 6">
    <name type="scientific">Agrobacterium rosae</name>
    <dbReference type="NCBI Taxonomy" id="1972867"/>
    <lineage>
        <taxon>Bacteria</taxon>
        <taxon>Pseudomonadati</taxon>
        <taxon>Pseudomonadota</taxon>
        <taxon>Alphaproteobacteria</taxon>
        <taxon>Hyphomicrobiales</taxon>
        <taxon>Rhizobiaceae</taxon>
        <taxon>Rhizobium/Agrobacterium group</taxon>
        <taxon>Agrobacterium</taxon>
    </lineage>
</organism>
<dbReference type="Proteomes" id="UP001277561">
    <property type="component" value="Unassembled WGS sequence"/>
</dbReference>
<dbReference type="GeneID" id="86882239"/>
<evidence type="ECO:0000313" key="5">
    <source>
        <dbReference type="EMBL" id="POO48909.1"/>
    </source>
</evidence>
<sequence length="75" mass="8092">MSPRLVIILAVVGIIASGIGVARWIVQPSPARLSGAGEASPQSVSDADRRAHREKFFGGNTEHDIRGGQEMKPRW</sequence>
<evidence type="ECO:0000313" key="7">
    <source>
        <dbReference type="Proteomes" id="UP001277561"/>
    </source>
</evidence>
<accession>A0AAE5RTQ5</accession>
<dbReference type="Pfam" id="PF10907">
    <property type="entry name" value="DUF2749"/>
    <property type="match status" value="1"/>
</dbReference>
<evidence type="ECO:0000313" key="4">
    <source>
        <dbReference type="EMBL" id="MDX8331736.1"/>
    </source>
</evidence>
<evidence type="ECO:0000259" key="3">
    <source>
        <dbReference type="Pfam" id="PF10907"/>
    </source>
</evidence>
<keyword evidence="2" id="KW-1133">Transmembrane helix</keyword>
<dbReference type="AlphaFoldDB" id="A0AAE5RTQ5"/>
<dbReference type="InterPro" id="IPR024475">
    <property type="entry name" value="TrbJ/K_C"/>
</dbReference>
<evidence type="ECO:0000313" key="6">
    <source>
        <dbReference type="Proteomes" id="UP000237447"/>
    </source>
</evidence>
<evidence type="ECO:0000256" key="2">
    <source>
        <dbReference type="SAM" id="Phobius"/>
    </source>
</evidence>
<evidence type="ECO:0000256" key="1">
    <source>
        <dbReference type="SAM" id="MobiDB-lite"/>
    </source>
</evidence>
<keyword evidence="7" id="KW-1185">Reference proteome</keyword>